<keyword evidence="3" id="KW-1185">Reference proteome</keyword>
<feature type="transmembrane region" description="Helical" evidence="1">
    <location>
        <begin position="118"/>
        <end position="140"/>
    </location>
</feature>
<feature type="transmembrane region" description="Helical" evidence="1">
    <location>
        <begin position="364"/>
        <end position="383"/>
    </location>
</feature>
<reference evidence="2 3" key="1">
    <citation type="submission" date="2021-03" db="EMBL/GenBank/DDBJ databases">
        <title>Sequencing the genomes of 1000 actinobacteria strains.</title>
        <authorList>
            <person name="Klenk H.-P."/>
        </authorList>
    </citation>
    <scope>NUCLEOTIDE SEQUENCE [LARGE SCALE GENOMIC DNA]</scope>
    <source>
        <strain evidence="2 3">DSM 18824</strain>
    </source>
</reference>
<keyword evidence="1" id="KW-0812">Transmembrane</keyword>
<feature type="transmembrane region" description="Helical" evidence="1">
    <location>
        <begin position="395"/>
        <end position="422"/>
    </location>
</feature>
<evidence type="ECO:0000256" key="1">
    <source>
        <dbReference type="SAM" id="Phobius"/>
    </source>
</evidence>
<organism evidence="2 3">
    <name type="scientific">Kribbella aluminosa</name>
    <dbReference type="NCBI Taxonomy" id="416017"/>
    <lineage>
        <taxon>Bacteria</taxon>
        <taxon>Bacillati</taxon>
        <taxon>Actinomycetota</taxon>
        <taxon>Actinomycetes</taxon>
        <taxon>Propionibacteriales</taxon>
        <taxon>Kribbellaceae</taxon>
        <taxon>Kribbella</taxon>
    </lineage>
</organism>
<name>A0ABS4UP69_9ACTN</name>
<gene>
    <name evidence="2" type="ORF">JOF29_004491</name>
</gene>
<feature type="transmembrane region" description="Helical" evidence="1">
    <location>
        <begin position="199"/>
        <end position="216"/>
    </location>
</feature>
<dbReference type="Proteomes" id="UP000755585">
    <property type="component" value="Unassembled WGS sequence"/>
</dbReference>
<protein>
    <recommendedName>
        <fullName evidence="4">FtsX-like permease family protein</fullName>
    </recommendedName>
</protein>
<sequence>MTLETLVQLARSRTPADRGRVQLATAALALSGAVLLGALRITRLGKDPLSEGIYSNYIAEPGLRSGLIAILVILAVLTGGLAVQALRLGTAARERRLSALRLAGASRTQLRQLTVADAAMAGLAGGLIAGPTYLLLSLLFGALPRMARVLPGAEVLDAVLWLPVIALTTAGGAVIGSLLHRDGSAHEPQPVTHRRTGLIAGPVLLLLGLFSAQYLGYGGSTVVLAGAALFFLGSSTVWIGWLGRRMRRSGDPADLLAGVRLLADGRPSSRMSVLLGGCGFLIGNLASGIESVLGDQDTAAGSGTFYTTGFGLAIVGLLIVVLTAMAALFVGVADQLVDQRRQFASLTALGVDLPFLRVVVRRQLTAVAAPALAVGLLIGTLIGSDRVAGGAFDPVVVILAVFLAAAGWLFGQLGGTVAGFLLRNQLRDALDPENLRAA</sequence>
<feature type="transmembrane region" description="Helical" evidence="1">
    <location>
        <begin position="222"/>
        <end position="242"/>
    </location>
</feature>
<feature type="transmembrane region" description="Helical" evidence="1">
    <location>
        <begin position="21"/>
        <end position="42"/>
    </location>
</feature>
<evidence type="ECO:0000313" key="2">
    <source>
        <dbReference type="EMBL" id="MBP2353381.1"/>
    </source>
</evidence>
<comment type="caution">
    <text evidence="2">The sequence shown here is derived from an EMBL/GenBank/DDBJ whole genome shotgun (WGS) entry which is preliminary data.</text>
</comment>
<evidence type="ECO:0000313" key="3">
    <source>
        <dbReference type="Proteomes" id="UP000755585"/>
    </source>
</evidence>
<dbReference type="RefSeq" id="WP_209696348.1">
    <property type="nucleotide sequence ID" value="NZ_BAAAVU010000001.1"/>
</dbReference>
<feature type="transmembrane region" description="Helical" evidence="1">
    <location>
        <begin position="62"/>
        <end position="86"/>
    </location>
</feature>
<feature type="transmembrane region" description="Helical" evidence="1">
    <location>
        <begin position="271"/>
        <end position="289"/>
    </location>
</feature>
<accession>A0ABS4UP69</accession>
<feature type="transmembrane region" description="Helical" evidence="1">
    <location>
        <begin position="160"/>
        <end position="179"/>
    </location>
</feature>
<proteinExistence type="predicted"/>
<keyword evidence="1" id="KW-0472">Membrane</keyword>
<dbReference type="EMBL" id="JAGINT010000002">
    <property type="protein sequence ID" value="MBP2353381.1"/>
    <property type="molecule type" value="Genomic_DNA"/>
</dbReference>
<evidence type="ECO:0008006" key="4">
    <source>
        <dbReference type="Google" id="ProtNLM"/>
    </source>
</evidence>
<feature type="transmembrane region" description="Helical" evidence="1">
    <location>
        <begin position="309"/>
        <end position="333"/>
    </location>
</feature>
<keyword evidence="1" id="KW-1133">Transmembrane helix</keyword>